<evidence type="ECO:0000256" key="2">
    <source>
        <dbReference type="SAM" id="MobiDB-lite"/>
    </source>
</evidence>
<feature type="coiled-coil region" evidence="1">
    <location>
        <begin position="138"/>
        <end position="172"/>
    </location>
</feature>
<feature type="compositionally biased region" description="Pro residues" evidence="2">
    <location>
        <begin position="436"/>
        <end position="451"/>
    </location>
</feature>
<dbReference type="Proteomes" id="UP000027586">
    <property type="component" value="Unassembled WGS sequence"/>
</dbReference>
<feature type="coiled-coil region" evidence="1">
    <location>
        <begin position="72"/>
        <end position="106"/>
    </location>
</feature>
<evidence type="ECO:0000313" key="3">
    <source>
        <dbReference type="EMBL" id="CDH58373.1"/>
    </source>
</evidence>
<keyword evidence="1" id="KW-0175">Coiled coil</keyword>
<accession>A0A068S7M4</accession>
<reference evidence="3" key="1">
    <citation type="submission" date="2013-08" db="EMBL/GenBank/DDBJ databases">
        <title>Gene expansion shapes genome architecture in the human pathogen Lichtheimia corymbifera: an evolutionary genomics analysis in the ancient terrestrial Mucorales (Mucoromycotina).</title>
        <authorList>
            <person name="Schwartze V.U."/>
            <person name="Winter S."/>
            <person name="Shelest E."/>
            <person name="Marcet-Houben M."/>
            <person name="Horn F."/>
            <person name="Wehner S."/>
            <person name="Hoffmann K."/>
            <person name="Riege K."/>
            <person name="Sammeth M."/>
            <person name="Nowrousian M."/>
            <person name="Valiante V."/>
            <person name="Linde J."/>
            <person name="Jacobsen I.D."/>
            <person name="Marz M."/>
            <person name="Brakhage A.A."/>
            <person name="Gabaldon T."/>
            <person name="Bocker S."/>
            <person name="Voigt K."/>
        </authorList>
    </citation>
    <scope>NUCLEOTIDE SEQUENCE [LARGE SCALE GENOMIC DNA]</scope>
    <source>
        <strain evidence="3">FSU 9682</strain>
    </source>
</reference>
<gene>
    <name evidence="3" type="ORF">LCOR_09236.1</name>
</gene>
<feature type="region of interest" description="Disordered" evidence="2">
    <location>
        <begin position="401"/>
        <end position="461"/>
    </location>
</feature>
<name>A0A068S7M4_9FUNG</name>
<dbReference type="EMBL" id="CBTN010000056">
    <property type="protein sequence ID" value="CDH58373.1"/>
    <property type="molecule type" value="Genomic_DNA"/>
</dbReference>
<evidence type="ECO:0000256" key="1">
    <source>
        <dbReference type="SAM" id="Coils"/>
    </source>
</evidence>
<sequence>MEPIVINGEKADEVLRYASSNDAVTRRQALHSLRDIQQAVKARQKRIRIFNLTVQALDQQYARWQYSARQQLTHLDTMVADLNHQVAKLRQQRSENEEQLKVFERQLQGIREYAQRRRTKKTKREKQYNHFYFIPVVSKSFQQKYVRAQDKNAAAEQEVVQIRESIEAIQAAVRQAGNLLGRKQQEHDAQMEQRRAVHVQVAAADKCLAYLHEGQHFWNHFDQNQAEVVIEACSQLMQTFRSTSEPQLFRRRSSTSTDPQQRDWRVVFKSACIEYGEREAYGATKWDNVEVEFDCARCQQSLVGWPTPDKVHTADLLCAVCYQDMRTSMIMEKKMNVIGGKLGIERPEGPRRYSSSSKSTSHFSTSSVGSSSPSTTPPSSNRSSSFVGDAKKVFKGLSFLSKNSTTSKPTPSTPPLSSTVMMPSKPHEYDHQQQRRPPPSERPLPPQPPNAFPNNHRPVIA</sequence>
<keyword evidence="4" id="KW-1185">Reference proteome</keyword>
<feature type="region of interest" description="Disordered" evidence="2">
    <location>
        <begin position="341"/>
        <end position="386"/>
    </location>
</feature>
<feature type="compositionally biased region" description="Low complexity" evidence="2">
    <location>
        <begin position="401"/>
        <end position="424"/>
    </location>
</feature>
<evidence type="ECO:0000313" key="4">
    <source>
        <dbReference type="Proteomes" id="UP000027586"/>
    </source>
</evidence>
<protein>
    <submittedName>
        <fullName evidence="3">Uncharacterized protein</fullName>
    </submittedName>
</protein>
<organism evidence="3 4">
    <name type="scientific">Lichtheimia corymbifera JMRC:FSU:9682</name>
    <dbReference type="NCBI Taxonomy" id="1263082"/>
    <lineage>
        <taxon>Eukaryota</taxon>
        <taxon>Fungi</taxon>
        <taxon>Fungi incertae sedis</taxon>
        <taxon>Mucoromycota</taxon>
        <taxon>Mucoromycotina</taxon>
        <taxon>Mucoromycetes</taxon>
        <taxon>Mucorales</taxon>
        <taxon>Lichtheimiaceae</taxon>
        <taxon>Lichtheimia</taxon>
    </lineage>
</organism>
<proteinExistence type="predicted"/>
<dbReference type="OrthoDB" id="2351770at2759"/>
<dbReference type="VEuPathDB" id="FungiDB:LCOR_09236.1"/>
<feature type="compositionally biased region" description="Low complexity" evidence="2">
    <location>
        <begin position="354"/>
        <end position="385"/>
    </location>
</feature>
<dbReference type="AlphaFoldDB" id="A0A068S7M4"/>
<comment type="caution">
    <text evidence="3">The sequence shown here is derived from an EMBL/GenBank/DDBJ whole genome shotgun (WGS) entry which is preliminary data.</text>
</comment>